<dbReference type="Pfam" id="PF00916">
    <property type="entry name" value="Sulfate_transp"/>
    <property type="match status" value="1"/>
</dbReference>
<feature type="compositionally biased region" description="Polar residues" evidence="5">
    <location>
        <begin position="75"/>
        <end position="84"/>
    </location>
</feature>
<comment type="subcellular location">
    <subcellularLocation>
        <location evidence="1">Membrane</location>
        <topology evidence="1">Multi-pass membrane protein</topology>
    </subcellularLocation>
</comment>
<keyword evidence="3 6" id="KW-1133">Transmembrane helix</keyword>
<sequence length="776" mass="84910">MPNPTPSRSHQADEPRSLRNRIFEIFRSSPQAGPSTISSEEAEPHDLRPGEESASQASNERTRLLESYTRRESVCGTSPCNHGTFSPRAVTEHGYGAGSVSSLPEAPGAEDHSEPATPRTGSSGVQFPVGRTDSVLDSQEISATKRLALEHGVKYRPVMYLSYYIPFLNWIRQYRWSFFQGDLLSSLTLASIYIPMALSLSSNLAHAPAINGLYSFVISPLVYAFFGSSPQLVVGPEAAGSLLVGTMVKTSVDRGHSNEDDLVASARVVGVVTGMAGSMILVAGLTRLGFLDNVLSRPFLRGFITAIGFVIFVDQLIPEMGLAQRAKEVGGVSHGSTVEKLAFLVRNASYSHRLTCAVAFGSFAVIMIFRVVKRRLEKRYPQVTYFPDRLLVVVLCAVLTWRLGWDKKGLEILGETKSVGNGVLQFVWPFRLSHMKHIRTATSTSFIIALLGFFESSVAAKGLGDGAADGLKGTSVSPNREMVALGLANVVGGCFMALPAFGGYGRSKVNASTGGRTPMSSIFLSIITFIVIQFFLSYLYYLPKAVLCSMISVVAYSLVEECPHDVFFFIRIRGWSELTLMGLIFLVTIFYSLEVGIALGMGLSILSLVRHSTQPRIQILGKVQGKPDQFENAELYPENVVFIEGVLIVKIPEPLTFANTGDLKNRLRRLEYYGTSRAHPALPRIRPPEHNKNIIFDVHGVTSIDGSGTQVLAEIVKGYVDQGVRVFFCRLPTPKSDVFQKFERSGIVDYCGGSGHFVPSVEEALRLAEMENVFEP</sequence>
<feature type="transmembrane region" description="Helical" evidence="6">
    <location>
        <begin position="183"/>
        <end position="200"/>
    </location>
</feature>
<gene>
    <name evidence="8" type="ORF">C8Q69DRAFT_502902</name>
</gene>
<dbReference type="PANTHER" id="PTHR11814">
    <property type="entry name" value="SULFATE TRANSPORTER"/>
    <property type="match status" value="1"/>
</dbReference>
<evidence type="ECO:0000256" key="5">
    <source>
        <dbReference type="SAM" id="MobiDB-lite"/>
    </source>
</evidence>
<feature type="transmembrane region" description="Helical" evidence="6">
    <location>
        <begin position="298"/>
        <end position="317"/>
    </location>
</feature>
<comment type="caution">
    <text evidence="8">The sequence shown here is derived from an EMBL/GenBank/DDBJ whole genome shotgun (WGS) entry which is preliminary data.</text>
</comment>
<evidence type="ECO:0000256" key="6">
    <source>
        <dbReference type="SAM" id="Phobius"/>
    </source>
</evidence>
<feature type="transmembrane region" description="Helical" evidence="6">
    <location>
        <begin position="350"/>
        <end position="372"/>
    </location>
</feature>
<dbReference type="STRING" id="264951.A0A443I5R0"/>
<protein>
    <submittedName>
        <fullName evidence="8">Putative sulfate transporter</fullName>
    </submittedName>
</protein>
<feature type="transmembrane region" description="Helical" evidence="6">
    <location>
        <begin position="264"/>
        <end position="286"/>
    </location>
</feature>
<dbReference type="EMBL" id="RCNU01000001">
    <property type="protein sequence ID" value="RWQ99371.1"/>
    <property type="molecule type" value="Genomic_DNA"/>
</dbReference>
<dbReference type="CDD" id="cd07042">
    <property type="entry name" value="STAS_SulP_like_sulfate_transporter"/>
    <property type="match status" value="1"/>
</dbReference>
<keyword evidence="2 6" id="KW-0812">Transmembrane</keyword>
<feature type="compositionally biased region" description="Polar residues" evidence="5">
    <location>
        <begin position="28"/>
        <end position="39"/>
    </location>
</feature>
<name>A0A443I5R0_BYSSP</name>
<dbReference type="VEuPathDB" id="FungiDB:C8Q69DRAFT_502902"/>
<dbReference type="Gene3D" id="3.30.750.24">
    <property type="entry name" value="STAS domain"/>
    <property type="match status" value="1"/>
</dbReference>
<keyword evidence="9" id="KW-1185">Reference proteome</keyword>
<dbReference type="GO" id="GO:0055085">
    <property type="term" value="P:transmembrane transport"/>
    <property type="evidence" value="ECO:0007669"/>
    <property type="project" value="InterPro"/>
</dbReference>
<organism evidence="8 9">
    <name type="scientific">Byssochlamys spectabilis</name>
    <name type="common">Paecilomyces variotii</name>
    <dbReference type="NCBI Taxonomy" id="264951"/>
    <lineage>
        <taxon>Eukaryota</taxon>
        <taxon>Fungi</taxon>
        <taxon>Dikarya</taxon>
        <taxon>Ascomycota</taxon>
        <taxon>Pezizomycotina</taxon>
        <taxon>Eurotiomycetes</taxon>
        <taxon>Eurotiomycetidae</taxon>
        <taxon>Eurotiales</taxon>
        <taxon>Thermoascaceae</taxon>
        <taxon>Paecilomyces</taxon>
    </lineage>
</organism>
<evidence type="ECO:0000313" key="8">
    <source>
        <dbReference type="EMBL" id="RWQ99371.1"/>
    </source>
</evidence>
<feature type="transmembrane region" description="Helical" evidence="6">
    <location>
        <begin position="207"/>
        <end position="226"/>
    </location>
</feature>
<proteinExistence type="predicted"/>
<feature type="compositionally biased region" description="Basic and acidic residues" evidence="5">
    <location>
        <begin position="42"/>
        <end position="51"/>
    </location>
</feature>
<dbReference type="GeneID" id="39601715"/>
<accession>A0A443I5R0</accession>
<evidence type="ECO:0000313" key="9">
    <source>
        <dbReference type="Proteomes" id="UP000283841"/>
    </source>
</evidence>
<dbReference type="RefSeq" id="XP_028489016.1">
    <property type="nucleotide sequence ID" value="XM_028632438.1"/>
</dbReference>
<evidence type="ECO:0000256" key="4">
    <source>
        <dbReference type="ARBA" id="ARBA00023136"/>
    </source>
</evidence>
<feature type="transmembrane region" description="Helical" evidence="6">
    <location>
        <begin position="522"/>
        <end position="541"/>
    </location>
</feature>
<feature type="region of interest" description="Disordered" evidence="5">
    <location>
        <begin position="25"/>
        <end position="130"/>
    </location>
</feature>
<dbReference type="InterPro" id="IPR002645">
    <property type="entry name" value="STAS_dom"/>
</dbReference>
<reference evidence="8 9" key="1">
    <citation type="journal article" date="2018" name="Front. Microbiol.">
        <title>Genomic and genetic insights into a cosmopolitan fungus, Paecilomyces variotii (Eurotiales).</title>
        <authorList>
            <person name="Urquhart A.S."/>
            <person name="Mondo S.J."/>
            <person name="Makela M.R."/>
            <person name="Hane J.K."/>
            <person name="Wiebenga A."/>
            <person name="He G."/>
            <person name="Mihaltcheva S."/>
            <person name="Pangilinan J."/>
            <person name="Lipzen A."/>
            <person name="Barry K."/>
            <person name="de Vries R.P."/>
            <person name="Grigoriev I.V."/>
            <person name="Idnurm A."/>
        </authorList>
    </citation>
    <scope>NUCLEOTIDE SEQUENCE [LARGE SCALE GENOMIC DNA]</scope>
    <source>
        <strain evidence="8 9">CBS 101075</strain>
    </source>
</reference>
<dbReference type="InterPro" id="IPR001902">
    <property type="entry name" value="SLC26A/SulP_fam"/>
</dbReference>
<feature type="compositionally biased region" description="Basic and acidic residues" evidence="5">
    <location>
        <begin position="60"/>
        <end position="73"/>
    </location>
</feature>
<dbReference type="SUPFAM" id="SSF52091">
    <property type="entry name" value="SpoIIaa-like"/>
    <property type="match status" value="1"/>
</dbReference>
<dbReference type="FunFam" id="3.30.750.24:FF:000036">
    <property type="entry name" value="Putative sulfate transporter YPR003C"/>
    <property type="match status" value="1"/>
</dbReference>
<evidence type="ECO:0000256" key="2">
    <source>
        <dbReference type="ARBA" id="ARBA00022692"/>
    </source>
</evidence>
<evidence type="ECO:0000259" key="7">
    <source>
        <dbReference type="PROSITE" id="PS50801"/>
    </source>
</evidence>
<dbReference type="AlphaFoldDB" id="A0A443I5R0"/>
<dbReference type="Pfam" id="PF01740">
    <property type="entry name" value="STAS"/>
    <property type="match status" value="1"/>
</dbReference>
<feature type="domain" description="STAS" evidence="7">
    <location>
        <begin position="636"/>
        <end position="768"/>
    </location>
</feature>
<dbReference type="InterPro" id="IPR011547">
    <property type="entry name" value="SLC26A/SulP_dom"/>
</dbReference>
<dbReference type="PROSITE" id="PS50801">
    <property type="entry name" value="STAS"/>
    <property type="match status" value="1"/>
</dbReference>
<keyword evidence="4 6" id="KW-0472">Membrane</keyword>
<evidence type="ECO:0000256" key="1">
    <source>
        <dbReference type="ARBA" id="ARBA00004141"/>
    </source>
</evidence>
<dbReference type="InterPro" id="IPR036513">
    <property type="entry name" value="STAS_dom_sf"/>
</dbReference>
<dbReference type="GO" id="GO:0016020">
    <property type="term" value="C:membrane"/>
    <property type="evidence" value="ECO:0007669"/>
    <property type="project" value="UniProtKB-SubCell"/>
</dbReference>
<feature type="transmembrane region" description="Helical" evidence="6">
    <location>
        <begin position="483"/>
        <end position="501"/>
    </location>
</feature>
<feature type="transmembrane region" description="Helical" evidence="6">
    <location>
        <begin position="583"/>
        <end position="609"/>
    </location>
</feature>
<evidence type="ECO:0000256" key="3">
    <source>
        <dbReference type="ARBA" id="ARBA00022989"/>
    </source>
</evidence>
<dbReference type="Proteomes" id="UP000283841">
    <property type="component" value="Unassembled WGS sequence"/>
</dbReference>